<keyword evidence="4" id="KW-1185">Reference proteome</keyword>
<evidence type="ECO:0000256" key="2">
    <source>
        <dbReference type="SAM" id="Phobius"/>
    </source>
</evidence>
<accession>A0ABN9SDW9</accession>
<keyword evidence="2" id="KW-0472">Membrane</keyword>
<organism evidence="3 4">
    <name type="scientific">Prorocentrum cordatum</name>
    <dbReference type="NCBI Taxonomy" id="2364126"/>
    <lineage>
        <taxon>Eukaryota</taxon>
        <taxon>Sar</taxon>
        <taxon>Alveolata</taxon>
        <taxon>Dinophyceae</taxon>
        <taxon>Prorocentrales</taxon>
        <taxon>Prorocentraceae</taxon>
        <taxon>Prorocentrum</taxon>
    </lineage>
</organism>
<feature type="compositionally biased region" description="Basic and acidic residues" evidence="1">
    <location>
        <begin position="227"/>
        <end position="269"/>
    </location>
</feature>
<feature type="transmembrane region" description="Helical" evidence="2">
    <location>
        <begin position="20"/>
        <end position="41"/>
    </location>
</feature>
<feature type="transmembrane region" description="Helical" evidence="2">
    <location>
        <begin position="95"/>
        <end position="113"/>
    </location>
</feature>
<dbReference type="Proteomes" id="UP001189429">
    <property type="component" value="Unassembled WGS sequence"/>
</dbReference>
<feature type="compositionally biased region" description="Basic and acidic residues" evidence="1">
    <location>
        <begin position="199"/>
        <end position="219"/>
    </location>
</feature>
<evidence type="ECO:0000313" key="3">
    <source>
        <dbReference type="EMBL" id="CAK0830112.1"/>
    </source>
</evidence>
<dbReference type="EMBL" id="CAUYUJ010010724">
    <property type="protein sequence ID" value="CAK0830112.1"/>
    <property type="molecule type" value="Genomic_DNA"/>
</dbReference>
<feature type="region of interest" description="Disordered" evidence="1">
    <location>
        <begin position="187"/>
        <end position="269"/>
    </location>
</feature>
<feature type="region of interest" description="Disordered" evidence="1">
    <location>
        <begin position="284"/>
        <end position="309"/>
    </location>
</feature>
<evidence type="ECO:0000256" key="1">
    <source>
        <dbReference type="SAM" id="MobiDB-lite"/>
    </source>
</evidence>
<sequence length="442" mass="48175">MQWWLIMAIVLRLANHTYRYRFGVFFKMIVLELLSMLFGFWMLSGFGVFRRRMPLEFMQVLMNVVVMTFLKLLVFVAFLLLGVTKPFMLINMVRLIFLSILSFALVALVPFFMSEPLLIVKVPVLVVKVKAPLLIAKVPLLIVKVPLLLVQVPLLSVKVPLHTVKMPLLIAKTPLILEGAADPHREGAAASRCDGAAASHRENGAAPHREGAAAPHREGGAPYCEGAAHREGAVPRHDGDAPHREGGAAHRHDGAAAPHREGAAVPHREGDSALHRVGVAAAHREVHYMLSPPRKKARGEDDELDGRSSEAPVVPALAESFASGAAHSGAASFAYFDGLFPQGLSKEDKIINVLLHKPCQASDVMTSFGAIARYFGECEDILSSHLCNSVGPPPLPGKSVYLMASSSAAGLDRSSVCEVTALDLFRTLQLPRRGVYTYRERE</sequence>
<name>A0ABN9SDW9_9DINO</name>
<proteinExistence type="predicted"/>
<keyword evidence="2" id="KW-1133">Transmembrane helix</keyword>
<gene>
    <name evidence="3" type="ORF">PCOR1329_LOCUS28832</name>
</gene>
<protein>
    <submittedName>
        <fullName evidence="3">Uncharacterized protein</fullName>
    </submittedName>
</protein>
<feature type="compositionally biased region" description="Low complexity" evidence="1">
    <location>
        <begin position="188"/>
        <end position="198"/>
    </location>
</feature>
<feature type="transmembrane region" description="Helical" evidence="2">
    <location>
        <begin position="61"/>
        <end position="83"/>
    </location>
</feature>
<reference evidence="3" key="1">
    <citation type="submission" date="2023-10" db="EMBL/GenBank/DDBJ databases">
        <authorList>
            <person name="Chen Y."/>
            <person name="Shah S."/>
            <person name="Dougan E. K."/>
            <person name="Thang M."/>
            <person name="Chan C."/>
        </authorList>
    </citation>
    <scope>NUCLEOTIDE SEQUENCE [LARGE SCALE GENOMIC DNA]</scope>
</reference>
<keyword evidence="2" id="KW-0812">Transmembrane</keyword>
<evidence type="ECO:0000313" key="4">
    <source>
        <dbReference type="Proteomes" id="UP001189429"/>
    </source>
</evidence>
<comment type="caution">
    <text evidence="3">The sequence shown here is derived from an EMBL/GenBank/DDBJ whole genome shotgun (WGS) entry which is preliminary data.</text>
</comment>